<keyword evidence="15" id="KW-1185">Reference proteome</keyword>
<dbReference type="STRING" id="69771.A0A1V6NZD7"/>
<dbReference type="GO" id="GO:0006099">
    <property type="term" value="P:tricarboxylic acid cycle"/>
    <property type="evidence" value="ECO:0007669"/>
    <property type="project" value="UniProtKB-KW"/>
</dbReference>
<keyword evidence="7" id="KW-0460">Magnesium</keyword>
<dbReference type="GO" id="GO:0005739">
    <property type="term" value="C:mitochondrion"/>
    <property type="evidence" value="ECO:0007669"/>
    <property type="project" value="UniProtKB-SubCell"/>
</dbReference>
<comment type="catalytic activity">
    <reaction evidence="1">
        <text>D-threo-isocitrate + NAD(+) = 2-oxoglutarate + CO2 + NADH</text>
        <dbReference type="Rhea" id="RHEA:23632"/>
        <dbReference type="ChEBI" id="CHEBI:15562"/>
        <dbReference type="ChEBI" id="CHEBI:16526"/>
        <dbReference type="ChEBI" id="CHEBI:16810"/>
        <dbReference type="ChEBI" id="CHEBI:57540"/>
        <dbReference type="ChEBI" id="CHEBI:57945"/>
        <dbReference type="EC" id="1.1.1.41"/>
    </reaction>
</comment>
<evidence type="ECO:0000256" key="12">
    <source>
        <dbReference type="ARBA" id="ARBA00071938"/>
    </source>
</evidence>
<reference evidence="15" key="1">
    <citation type="journal article" date="2017" name="Nat. Microbiol.">
        <title>Global analysis of biosynthetic gene clusters reveals vast potential of secondary metabolite production in Penicillium species.</title>
        <authorList>
            <person name="Nielsen J.C."/>
            <person name="Grijseels S."/>
            <person name="Prigent S."/>
            <person name="Ji B."/>
            <person name="Dainat J."/>
            <person name="Nielsen K.F."/>
            <person name="Frisvad J.C."/>
            <person name="Workman M."/>
            <person name="Nielsen J."/>
        </authorList>
    </citation>
    <scope>NUCLEOTIDE SEQUENCE [LARGE SCALE GENOMIC DNA]</scope>
    <source>
        <strain evidence="15">IBT 11843</strain>
    </source>
</reference>
<evidence type="ECO:0000256" key="8">
    <source>
        <dbReference type="ARBA" id="ARBA00022946"/>
    </source>
</evidence>
<evidence type="ECO:0000313" key="15">
    <source>
        <dbReference type="Proteomes" id="UP000191522"/>
    </source>
</evidence>
<sequence length="384" mass="41867">MFSRTAQPVRTLLRSASVAPSFGRSIPARSFASVQSDIFKPTKYGGKYTVTLIPGDGIGAEVAESVKTIFKADNVPIEWEQVDVSGVDTGNKHSEELFKESIASLKRNKLGLKGILFTPVERSGHQSFNVALRQELDIYASISLIKNIPGYDTRHKDVDLCIIRENTEGEYSGLEHQSVQGVVESLKIITRAKSERIAKFAFSFALANNRKKVTCIHKANIMKLADGLFRSTFHKVAENYPTLEVNDMIVDNASMQAVSRPQQFDVMVMPNLYGGILSNVGAALVGGPGVVPGCNMGRDVAVFEPGCRHVGLDIKGKDQANPSAMILSGSMLLRHLGLDDHANRISKAVYDVIGEGKTRTRDMGGQATTHEFTRAVLDKMEAAL</sequence>
<evidence type="ECO:0000256" key="11">
    <source>
        <dbReference type="ARBA" id="ARBA00030683"/>
    </source>
</evidence>
<dbReference type="PROSITE" id="PS00470">
    <property type="entry name" value="IDH_IMDH"/>
    <property type="match status" value="1"/>
</dbReference>
<comment type="caution">
    <text evidence="14">The sequence shown here is derived from an EMBL/GenBank/DDBJ whole genome shotgun (WGS) entry which is preliminary data.</text>
</comment>
<comment type="subunit">
    <text evidence="4">Octamer of two non-identical subunits IDH1 and IDH2.</text>
</comment>
<dbReference type="GO" id="GO:0051287">
    <property type="term" value="F:NAD binding"/>
    <property type="evidence" value="ECO:0007669"/>
    <property type="project" value="InterPro"/>
</dbReference>
<dbReference type="GO" id="GO:0006102">
    <property type="term" value="P:isocitrate metabolic process"/>
    <property type="evidence" value="ECO:0007669"/>
    <property type="project" value="TreeGrafter"/>
</dbReference>
<protein>
    <recommendedName>
        <fullName evidence="12">Isocitrate dehydrogenase [NAD] subunit 1, mitochondrial</fullName>
        <ecNumber evidence="5">1.1.1.41</ecNumber>
    </recommendedName>
    <alternativeName>
        <fullName evidence="11">Isocitric dehydrogenase</fullName>
    </alternativeName>
    <alternativeName>
        <fullName evidence="10">NAD(+)-specific ICDH</fullName>
    </alternativeName>
</protein>
<dbReference type="FunFam" id="3.40.718.10:FF:000001">
    <property type="entry name" value="Isocitrate dehydrogenase [NAD] subunit, mitochondrial"/>
    <property type="match status" value="1"/>
</dbReference>
<dbReference type="InterPro" id="IPR019818">
    <property type="entry name" value="IsoCit/isopropylmalate_DH_CS"/>
</dbReference>
<dbReference type="PANTHER" id="PTHR11835">
    <property type="entry name" value="DECARBOXYLATING DEHYDROGENASES-ISOCITRATE, ISOPROPYLMALATE, TARTRATE"/>
    <property type="match status" value="1"/>
</dbReference>
<dbReference type="OMA" id="TCAHKAN"/>
<gene>
    <name evidence="14" type="ORF">PENDEC_c027G00433</name>
</gene>
<evidence type="ECO:0000259" key="13">
    <source>
        <dbReference type="SMART" id="SM01329"/>
    </source>
</evidence>
<dbReference type="GO" id="GO:0004449">
    <property type="term" value="F:isocitrate dehydrogenase (NAD+) activity"/>
    <property type="evidence" value="ECO:0007669"/>
    <property type="project" value="UniProtKB-EC"/>
</dbReference>
<evidence type="ECO:0000256" key="3">
    <source>
        <dbReference type="ARBA" id="ARBA00007769"/>
    </source>
</evidence>
<evidence type="ECO:0000256" key="6">
    <source>
        <dbReference type="ARBA" id="ARBA00022532"/>
    </source>
</evidence>
<name>A0A1V6NZD7_PENDC</name>
<dbReference type="AlphaFoldDB" id="A0A1V6NZD7"/>
<accession>A0A1V6NZD7</accession>
<evidence type="ECO:0000256" key="7">
    <source>
        <dbReference type="ARBA" id="ARBA00022842"/>
    </source>
</evidence>
<keyword evidence="9" id="KW-0496">Mitochondrion</keyword>
<evidence type="ECO:0000256" key="5">
    <source>
        <dbReference type="ARBA" id="ARBA00013012"/>
    </source>
</evidence>
<evidence type="ECO:0000256" key="9">
    <source>
        <dbReference type="ARBA" id="ARBA00023128"/>
    </source>
</evidence>
<dbReference type="GO" id="GO:0000287">
    <property type="term" value="F:magnesium ion binding"/>
    <property type="evidence" value="ECO:0007669"/>
    <property type="project" value="InterPro"/>
</dbReference>
<evidence type="ECO:0000256" key="4">
    <source>
        <dbReference type="ARBA" id="ARBA00011567"/>
    </source>
</evidence>
<feature type="domain" description="Isopropylmalate dehydrogenase-like" evidence="13">
    <location>
        <begin position="49"/>
        <end position="376"/>
    </location>
</feature>
<dbReference type="EC" id="1.1.1.41" evidence="5"/>
<organism evidence="14 15">
    <name type="scientific">Penicillium decumbens</name>
    <dbReference type="NCBI Taxonomy" id="69771"/>
    <lineage>
        <taxon>Eukaryota</taxon>
        <taxon>Fungi</taxon>
        <taxon>Dikarya</taxon>
        <taxon>Ascomycota</taxon>
        <taxon>Pezizomycotina</taxon>
        <taxon>Eurotiomycetes</taxon>
        <taxon>Eurotiomycetidae</taxon>
        <taxon>Eurotiales</taxon>
        <taxon>Aspergillaceae</taxon>
        <taxon>Penicillium</taxon>
    </lineage>
</organism>
<dbReference type="SMART" id="SM01329">
    <property type="entry name" value="Iso_dh"/>
    <property type="match status" value="1"/>
</dbReference>
<dbReference type="EMBL" id="MDYL01000027">
    <property type="protein sequence ID" value="OQD70058.1"/>
    <property type="molecule type" value="Genomic_DNA"/>
</dbReference>
<comment type="similarity">
    <text evidence="3">Belongs to the isocitrate and isopropylmalate dehydrogenases family.</text>
</comment>
<dbReference type="Proteomes" id="UP000191522">
    <property type="component" value="Unassembled WGS sequence"/>
</dbReference>
<dbReference type="PANTHER" id="PTHR11835:SF42">
    <property type="entry name" value="ISOCITRATE DEHYDROGENASE [NAD] SUBUNIT BETA, MITOCHONDRIAL"/>
    <property type="match status" value="1"/>
</dbReference>
<dbReference type="Gene3D" id="3.40.718.10">
    <property type="entry name" value="Isopropylmalate Dehydrogenase"/>
    <property type="match status" value="1"/>
</dbReference>
<keyword evidence="6" id="KW-0816">Tricarboxylic acid cycle</keyword>
<dbReference type="OrthoDB" id="10261637at2759"/>
<evidence type="ECO:0000313" key="14">
    <source>
        <dbReference type="EMBL" id="OQD70058.1"/>
    </source>
</evidence>
<evidence type="ECO:0000256" key="10">
    <source>
        <dbReference type="ARBA" id="ARBA00030631"/>
    </source>
</evidence>
<dbReference type="InterPro" id="IPR024084">
    <property type="entry name" value="IsoPropMal-DH-like_dom"/>
</dbReference>
<dbReference type="SUPFAM" id="SSF53659">
    <property type="entry name" value="Isocitrate/Isopropylmalate dehydrogenase-like"/>
    <property type="match status" value="1"/>
</dbReference>
<evidence type="ECO:0000256" key="1">
    <source>
        <dbReference type="ARBA" id="ARBA00000837"/>
    </source>
</evidence>
<dbReference type="NCBIfam" id="TIGR00175">
    <property type="entry name" value="mito_nad_idh"/>
    <property type="match status" value="1"/>
</dbReference>
<dbReference type="Pfam" id="PF00180">
    <property type="entry name" value="Iso_dh"/>
    <property type="match status" value="1"/>
</dbReference>
<dbReference type="InterPro" id="IPR004434">
    <property type="entry name" value="Isocitrate_DH_NAD"/>
</dbReference>
<proteinExistence type="inferred from homology"/>
<keyword evidence="8" id="KW-0809">Transit peptide</keyword>
<evidence type="ECO:0000256" key="2">
    <source>
        <dbReference type="ARBA" id="ARBA00004173"/>
    </source>
</evidence>
<comment type="subcellular location">
    <subcellularLocation>
        <location evidence="2">Mitochondrion</location>
    </subcellularLocation>
</comment>